<evidence type="ECO:0000256" key="4">
    <source>
        <dbReference type="ARBA" id="ARBA00022679"/>
    </source>
</evidence>
<keyword evidence="2" id="KW-0597">Phosphoprotein</keyword>
<dbReference type="Proteomes" id="UP000067698">
    <property type="component" value="Chromosome"/>
</dbReference>
<dbReference type="Gene3D" id="3.40.50.2300">
    <property type="match status" value="1"/>
</dbReference>
<dbReference type="EMBL" id="CP014162">
    <property type="protein sequence ID" value="AMB96954.1"/>
    <property type="molecule type" value="Genomic_DNA"/>
</dbReference>
<proteinExistence type="predicted"/>
<evidence type="ECO:0000259" key="8">
    <source>
        <dbReference type="PROSITE" id="PS51100"/>
    </source>
</evidence>
<dbReference type="PANTHER" id="PTHR34581">
    <property type="entry name" value="PTS SYSTEM N,N'-DIACETYLCHITOBIOSE-SPECIFIC EIIB COMPONENT"/>
    <property type="match status" value="1"/>
</dbReference>
<dbReference type="InterPro" id="IPR013012">
    <property type="entry name" value="PTS_EIIB_3"/>
</dbReference>
<dbReference type="GO" id="GO:0016301">
    <property type="term" value="F:kinase activity"/>
    <property type="evidence" value="ECO:0007669"/>
    <property type="project" value="UniProtKB-KW"/>
</dbReference>
<evidence type="ECO:0000313" key="10">
    <source>
        <dbReference type="Proteomes" id="UP000067698"/>
    </source>
</evidence>
<name>A0AAC8WZJ0_9LACT</name>
<gene>
    <name evidence="9" type="ORF">AWM74_01310</name>
</gene>
<evidence type="ECO:0000256" key="5">
    <source>
        <dbReference type="ARBA" id="ARBA00022683"/>
    </source>
</evidence>
<dbReference type="PROSITE" id="PS51100">
    <property type="entry name" value="PTS_EIIB_TYPE_3"/>
    <property type="match status" value="1"/>
</dbReference>
<reference evidence="9 10" key="1">
    <citation type="journal article" date="2016" name="Genome Announc.">
        <title>Complete Genome Sequences of Aerococcus christensenii CCUG 28831T, Aerococcus sanguinicola CCUG 43001T, Aerococcus urinae CCUG 36881T, Aerococcus urinaeequi CCUG 28094T, Aerococcus urinaehominis CCUG 42038 BT, and Aerococcus viridans CCUG 4311T.</title>
        <authorList>
            <person name="Carkaci D."/>
            <person name="Dargis R."/>
            <person name="Nielsen X.C."/>
            <person name="Skovgaard O."/>
            <person name="Fuursted K."/>
            <person name="Christensen J.J."/>
        </authorList>
    </citation>
    <scope>NUCLEOTIDE SEQUENCE [LARGE SCALE GENOMIC DNA]</scope>
    <source>
        <strain evidence="9 10">CCUG28094</strain>
    </source>
</reference>
<protein>
    <submittedName>
        <fullName evidence="9">PTS sugar transporter subunit IIB</fullName>
    </submittedName>
</protein>
<feature type="domain" description="PTS EIIB type-3" evidence="8">
    <location>
        <begin position="3"/>
        <end position="103"/>
    </location>
</feature>
<dbReference type="InterPro" id="IPR036095">
    <property type="entry name" value="PTS_EIIB-like_sf"/>
</dbReference>
<dbReference type="SUPFAM" id="SSF52794">
    <property type="entry name" value="PTS system IIB component-like"/>
    <property type="match status" value="1"/>
</dbReference>
<dbReference type="InterPro" id="IPR051819">
    <property type="entry name" value="PTS_sugar-specific_EIIB"/>
</dbReference>
<dbReference type="PANTHER" id="PTHR34581:SF2">
    <property type="entry name" value="PTS SYSTEM N,N'-DIACETYLCHITOBIOSE-SPECIFIC EIIB COMPONENT"/>
    <property type="match status" value="1"/>
</dbReference>
<evidence type="ECO:0000256" key="3">
    <source>
        <dbReference type="ARBA" id="ARBA00022597"/>
    </source>
</evidence>
<dbReference type="AlphaFoldDB" id="A0AAC8WZJ0"/>
<keyword evidence="4" id="KW-0808">Transferase</keyword>
<dbReference type="RefSeq" id="WP_026466305.1">
    <property type="nucleotide sequence ID" value="NZ_CP013988.1"/>
</dbReference>
<feature type="modified residue" description="Phosphocysteine; by EIIA" evidence="7">
    <location>
        <position position="10"/>
    </location>
</feature>
<dbReference type="InterPro" id="IPR003501">
    <property type="entry name" value="PTS_EIIB_2/3"/>
</dbReference>
<dbReference type="GO" id="GO:0008982">
    <property type="term" value="F:protein-N(PI)-phosphohistidine-sugar phosphotransferase activity"/>
    <property type="evidence" value="ECO:0007669"/>
    <property type="project" value="InterPro"/>
</dbReference>
<dbReference type="GeneID" id="92866184"/>
<keyword evidence="1" id="KW-0813">Transport</keyword>
<evidence type="ECO:0000256" key="1">
    <source>
        <dbReference type="ARBA" id="ARBA00022448"/>
    </source>
</evidence>
<evidence type="ECO:0000313" key="9">
    <source>
        <dbReference type="EMBL" id="AMB96954.1"/>
    </source>
</evidence>
<keyword evidence="6" id="KW-0418">Kinase</keyword>
<accession>A0AAC8WZJ0</accession>
<evidence type="ECO:0000256" key="6">
    <source>
        <dbReference type="ARBA" id="ARBA00022777"/>
    </source>
</evidence>
<keyword evidence="5" id="KW-0598">Phosphotransferase system</keyword>
<sequence length="103" mass="10979">MGKLNIVLVCSAGMSTSLLVSKMKKAAEDSGVDVSIEAIASSVAVEQLADTPADVLLLGPQVRFLEKDYKNRFTDIKVDMISPMDYGTMNGEAVLSQALKLAN</sequence>
<reference evidence="10" key="2">
    <citation type="submission" date="2016-01" db="EMBL/GenBank/DDBJ databases">
        <title>Six Aerococcus type strain genome sequencing and assembly using PacBio and Illumina Hiseq.</title>
        <authorList>
            <person name="Carkaci D."/>
            <person name="Dargis R."/>
            <person name="Nielsen X.C."/>
            <person name="Skovgaard O."/>
            <person name="Fuursted K."/>
            <person name="Christensen J.J."/>
        </authorList>
    </citation>
    <scope>NUCLEOTIDE SEQUENCE [LARGE SCALE GENOMIC DNA]</scope>
    <source>
        <strain evidence="10">CCUG28094</strain>
    </source>
</reference>
<organism evidence="9 10">
    <name type="scientific">Aerococcus urinaeequi</name>
    <dbReference type="NCBI Taxonomy" id="51665"/>
    <lineage>
        <taxon>Bacteria</taxon>
        <taxon>Bacillati</taxon>
        <taxon>Bacillota</taxon>
        <taxon>Bacilli</taxon>
        <taxon>Lactobacillales</taxon>
        <taxon>Aerococcaceae</taxon>
        <taxon>Aerococcus</taxon>
    </lineage>
</organism>
<dbReference type="CDD" id="cd05564">
    <property type="entry name" value="PTS_IIB_chitobiose_lichenan"/>
    <property type="match status" value="1"/>
</dbReference>
<dbReference type="KEGG" id="aui:APT62_03420"/>
<dbReference type="GO" id="GO:0009401">
    <property type="term" value="P:phosphoenolpyruvate-dependent sugar phosphotransferase system"/>
    <property type="evidence" value="ECO:0007669"/>
    <property type="project" value="UniProtKB-KW"/>
</dbReference>
<evidence type="ECO:0000256" key="7">
    <source>
        <dbReference type="PROSITE-ProRule" id="PRU00423"/>
    </source>
</evidence>
<keyword evidence="3 9" id="KW-0762">Sugar transport</keyword>
<dbReference type="Pfam" id="PF02302">
    <property type="entry name" value="PTS_IIB"/>
    <property type="match status" value="1"/>
</dbReference>
<evidence type="ECO:0000256" key="2">
    <source>
        <dbReference type="ARBA" id="ARBA00022553"/>
    </source>
</evidence>